<dbReference type="EMBL" id="JARBDR010000917">
    <property type="protein sequence ID" value="KAJ8303109.1"/>
    <property type="molecule type" value="Genomic_DNA"/>
</dbReference>
<sequence length="130" mass="14854">MEDTTVHDFTTVWMQNSFKFCLVGELNAISNILNFLWNVEQGDPSLGLPADGKWTLFRESCCRSLGDTCSENNKCMDNFASNDKNTKKCGTLRHIGTLHQSYDLKMTCFNTRSQGVSFKIVYFKLFELLT</sequence>
<protein>
    <submittedName>
        <fullName evidence="1">Uncharacterized protein</fullName>
    </submittedName>
</protein>
<comment type="caution">
    <text evidence="1">The sequence shown here is derived from an EMBL/GenBank/DDBJ whole genome shotgun (WGS) entry which is preliminary data.</text>
</comment>
<proteinExistence type="predicted"/>
<accession>A0ABQ9ECP5</accession>
<dbReference type="Proteomes" id="UP001217089">
    <property type="component" value="Unassembled WGS sequence"/>
</dbReference>
<keyword evidence="2" id="KW-1185">Reference proteome</keyword>
<gene>
    <name evidence="1" type="ORF">KUTeg_019505</name>
</gene>
<name>A0ABQ9ECP5_TEGGR</name>
<evidence type="ECO:0000313" key="2">
    <source>
        <dbReference type="Proteomes" id="UP001217089"/>
    </source>
</evidence>
<organism evidence="1 2">
    <name type="scientific">Tegillarca granosa</name>
    <name type="common">Malaysian cockle</name>
    <name type="synonym">Anadara granosa</name>
    <dbReference type="NCBI Taxonomy" id="220873"/>
    <lineage>
        <taxon>Eukaryota</taxon>
        <taxon>Metazoa</taxon>
        <taxon>Spiralia</taxon>
        <taxon>Lophotrochozoa</taxon>
        <taxon>Mollusca</taxon>
        <taxon>Bivalvia</taxon>
        <taxon>Autobranchia</taxon>
        <taxon>Pteriomorphia</taxon>
        <taxon>Arcoida</taxon>
        <taxon>Arcoidea</taxon>
        <taxon>Arcidae</taxon>
        <taxon>Tegillarca</taxon>
    </lineage>
</organism>
<evidence type="ECO:0000313" key="1">
    <source>
        <dbReference type="EMBL" id="KAJ8303109.1"/>
    </source>
</evidence>
<reference evidence="1 2" key="1">
    <citation type="submission" date="2022-12" db="EMBL/GenBank/DDBJ databases">
        <title>Chromosome-level genome of Tegillarca granosa.</title>
        <authorList>
            <person name="Kim J."/>
        </authorList>
    </citation>
    <scope>NUCLEOTIDE SEQUENCE [LARGE SCALE GENOMIC DNA]</scope>
    <source>
        <strain evidence="1">Teg-2019</strain>
        <tissue evidence="1">Adductor muscle</tissue>
    </source>
</reference>